<dbReference type="Proteomes" id="UP000295781">
    <property type="component" value="Chromosome"/>
</dbReference>
<feature type="compositionally biased region" description="Basic and acidic residues" evidence="5">
    <location>
        <begin position="431"/>
        <end position="462"/>
    </location>
</feature>
<evidence type="ECO:0000256" key="6">
    <source>
        <dbReference type="SAM" id="Phobius"/>
    </source>
</evidence>
<evidence type="ECO:0000256" key="1">
    <source>
        <dbReference type="ARBA" id="ARBA00022679"/>
    </source>
</evidence>
<keyword evidence="6" id="KW-0472">Membrane</keyword>
<keyword evidence="1 8" id="KW-0808">Transferase</keyword>
<keyword evidence="6" id="KW-1133">Transmembrane helix</keyword>
<dbReference type="CDD" id="cd14014">
    <property type="entry name" value="STKc_PknB_like"/>
    <property type="match status" value="1"/>
</dbReference>
<dbReference type="AlphaFoldDB" id="A0A4P2QC24"/>
<feature type="region of interest" description="Disordered" evidence="5">
    <location>
        <begin position="533"/>
        <end position="565"/>
    </location>
</feature>
<keyword evidence="6" id="KW-0812">Transmembrane</keyword>
<dbReference type="Gene3D" id="1.10.510.10">
    <property type="entry name" value="Transferase(Phosphotransferase) domain 1"/>
    <property type="match status" value="1"/>
</dbReference>
<gene>
    <name evidence="8" type="ORF">SOCEGT47_078580</name>
</gene>
<dbReference type="Gene3D" id="3.30.200.20">
    <property type="entry name" value="Phosphorylase Kinase, domain 1"/>
    <property type="match status" value="1"/>
</dbReference>
<evidence type="ECO:0000256" key="5">
    <source>
        <dbReference type="SAM" id="MobiDB-lite"/>
    </source>
</evidence>
<dbReference type="RefSeq" id="WP_129355416.1">
    <property type="nucleotide sequence ID" value="NZ_CP012670.1"/>
</dbReference>
<feature type="compositionally biased region" description="Basic and acidic residues" evidence="5">
    <location>
        <begin position="829"/>
        <end position="890"/>
    </location>
</feature>
<sequence length="978" mass="101261">MFPTEPAPGTIGAYKILRRLSGSGPTSVYLGRLDGPLGFRRVSELKLVPNTAEGDPRFGDELAREASICASLNHPAIVRMFDFFEHDGKLVLVLEHVEGVNLNRLLQHLSSRQQKLADAAVYYVVHCLAGALAHAHGATDEHGSPTPVIHRNLHPENVVIGWDGQVRLTGFGLGKILGRTPDTIAGVVKGAPGFMAPEQVRAERVTTKADIYGLGLLLWSLLSGRRPPADGTRPPSISSIRPEIPRPIAALLDTALSPSPDNRKLTCQDVEQTLAKVSRPERGKSELVTRVQSAHATIELEDADPEEDRRPTIPVKGKGGQTARPAADAARWLAKDRLARDGSPAPPRPGGPLAQTAPPTAAAAEALAGSARRDGPGKTAAPGPDPITIPVPANHAPPLPGDPKGEAARGAGANGGGLKGGGSNGGGPRGDGAKGEARKPGLPDRETFGRLFEASRRAAERDAEAEEALAGGMATLPDEADPVLEDGSSTLPGAAPSLAPLGASPSGIPEAIRFGPPPALPADLAPVFFGPAAAPASSPESSVTPSGVEVPVAPPGLPPPGLPPPGLPPPGMALPVGSVGLTPTGGVSQPGAAGLTGASAAASSGVLGASLRRGWASLRRGWASLCERWPVLRRGWASLQRGWASLRRGWASLHERWPALRRGGPMLRRGGELLREGWASLRQGWASLRRRWPLPRWQVPRSLSPIGTIAVSAVTATIVAVLWIYIARREAPVVITTAPVDATPELESDATAALPPSEQPSEERSPGSQAPAVKASAARDAEAKEAAAREAAAKEAAAREAAAKEAAAKEAAAKEAAAKEAAAKEAAEKEAAAKEAAEKEAAAKEAAEKEAAAKEAAEKEAAAKEAAEKEAAAKEAAAKEAAENEARKVPDLATLPKGHGVLTVGFPETGGVYVNGKHAGPVNEPLVVRCGRFFVRVGKPGETKYPEWLSAGVTALVPCQNTTQVDIRPNSAARAKKR</sequence>
<feature type="compositionally biased region" description="Low complexity" evidence="5">
    <location>
        <begin position="533"/>
        <end position="551"/>
    </location>
</feature>
<protein>
    <submittedName>
        <fullName evidence="8">Protein kinase</fullName>
        <ecNumber evidence="8">2.7.11.1</ecNumber>
    </submittedName>
</protein>
<feature type="compositionally biased region" description="Low complexity" evidence="5">
    <location>
        <begin position="323"/>
        <end position="332"/>
    </location>
</feature>
<feature type="compositionally biased region" description="Low complexity" evidence="5">
    <location>
        <begin position="351"/>
        <end position="370"/>
    </location>
</feature>
<dbReference type="PANTHER" id="PTHR43289">
    <property type="entry name" value="MITOGEN-ACTIVATED PROTEIN KINASE KINASE KINASE 20-RELATED"/>
    <property type="match status" value="1"/>
</dbReference>
<reference evidence="8 9" key="1">
    <citation type="submission" date="2015-09" db="EMBL/GenBank/DDBJ databases">
        <title>Sorangium comparison.</title>
        <authorList>
            <person name="Zaburannyi N."/>
            <person name="Bunk B."/>
            <person name="Overmann J."/>
            <person name="Mueller R."/>
        </authorList>
    </citation>
    <scope>NUCLEOTIDE SEQUENCE [LARGE SCALE GENOMIC DNA]</scope>
    <source>
        <strain evidence="8 9">So ceGT47</strain>
    </source>
</reference>
<dbReference type="GO" id="GO:0005524">
    <property type="term" value="F:ATP binding"/>
    <property type="evidence" value="ECO:0007669"/>
    <property type="project" value="UniProtKB-KW"/>
</dbReference>
<dbReference type="OrthoDB" id="5488531at2"/>
<accession>A0A4P2QC24</accession>
<dbReference type="EMBL" id="CP012670">
    <property type="protein sequence ID" value="AUX27274.1"/>
    <property type="molecule type" value="Genomic_DNA"/>
</dbReference>
<feature type="compositionally biased region" description="Gly residues" evidence="5">
    <location>
        <begin position="412"/>
        <end position="430"/>
    </location>
</feature>
<evidence type="ECO:0000256" key="2">
    <source>
        <dbReference type="ARBA" id="ARBA00022741"/>
    </source>
</evidence>
<dbReference type="Pfam" id="PF00069">
    <property type="entry name" value="Pkinase"/>
    <property type="match status" value="1"/>
</dbReference>
<feature type="compositionally biased region" description="Pro residues" evidence="5">
    <location>
        <begin position="552"/>
        <end position="565"/>
    </location>
</feature>
<evidence type="ECO:0000259" key="7">
    <source>
        <dbReference type="PROSITE" id="PS50011"/>
    </source>
</evidence>
<feature type="compositionally biased region" description="Basic and acidic residues" evidence="5">
    <location>
        <begin position="777"/>
        <end position="792"/>
    </location>
</feature>
<dbReference type="PANTHER" id="PTHR43289:SF6">
    <property type="entry name" value="SERINE_THREONINE-PROTEIN KINASE NEKL-3"/>
    <property type="match status" value="1"/>
</dbReference>
<dbReference type="InterPro" id="IPR000719">
    <property type="entry name" value="Prot_kinase_dom"/>
</dbReference>
<dbReference type="GO" id="GO:0004674">
    <property type="term" value="F:protein serine/threonine kinase activity"/>
    <property type="evidence" value="ECO:0007669"/>
    <property type="project" value="UniProtKB-EC"/>
</dbReference>
<feature type="region of interest" description="Disordered" evidence="5">
    <location>
        <begin position="829"/>
        <end position="892"/>
    </location>
</feature>
<feature type="region of interest" description="Disordered" evidence="5">
    <location>
        <begin position="745"/>
        <end position="792"/>
    </location>
</feature>
<proteinExistence type="predicted"/>
<evidence type="ECO:0000256" key="4">
    <source>
        <dbReference type="ARBA" id="ARBA00022840"/>
    </source>
</evidence>
<name>A0A4P2QC24_SORCE</name>
<keyword evidence="3 8" id="KW-0418">Kinase</keyword>
<dbReference type="PROSITE" id="PS50011">
    <property type="entry name" value="PROTEIN_KINASE_DOM"/>
    <property type="match status" value="1"/>
</dbReference>
<dbReference type="EC" id="2.7.11.1" evidence="8"/>
<dbReference type="InterPro" id="IPR011009">
    <property type="entry name" value="Kinase-like_dom_sf"/>
</dbReference>
<evidence type="ECO:0000256" key="3">
    <source>
        <dbReference type="ARBA" id="ARBA00022777"/>
    </source>
</evidence>
<dbReference type="SUPFAM" id="SSF56112">
    <property type="entry name" value="Protein kinase-like (PK-like)"/>
    <property type="match status" value="1"/>
</dbReference>
<keyword evidence="4" id="KW-0067">ATP-binding</keyword>
<evidence type="ECO:0000313" key="9">
    <source>
        <dbReference type="Proteomes" id="UP000295781"/>
    </source>
</evidence>
<feature type="domain" description="Protein kinase" evidence="7">
    <location>
        <begin position="14"/>
        <end position="275"/>
    </location>
</feature>
<organism evidence="8 9">
    <name type="scientific">Sorangium cellulosum</name>
    <name type="common">Polyangium cellulosum</name>
    <dbReference type="NCBI Taxonomy" id="56"/>
    <lineage>
        <taxon>Bacteria</taxon>
        <taxon>Pseudomonadati</taxon>
        <taxon>Myxococcota</taxon>
        <taxon>Polyangia</taxon>
        <taxon>Polyangiales</taxon>
        <taxon>Polyangiaceae</taxon>
        <taxon>Sorangium</taxon>
    </lineage>
</organism>
<feature type="transmembrane region" description="Helical" evidence="6">
    <location>
        <begin position="706"/>
        <end position="726"/>
    </location>
</feature>
<evidence type="ECO:0000313" key="8">
    <source>
        <dbReference type="EMBL" id="AUX27274.1"/>
    </source>
</evidence>
<feature type="compositionally biased region" description="Basic and acidic residues" evidence="5">
    <location>
        <begin position="278"/>
        <end position="287"/>
    </location>
</feature>
<keyword evidence="2" id="KW-0547">Nucleotide-binding</keyword>
<feature type="region of interest" description="Disordered" evidence="5">
    <location>
        <begin position="276"/>
        <end position="498"/>
    </location>
</feature>
<feature type="compositionally biased region" description="Pro residues" evidence="5">
    <location>
        <begin position="383"/>
        <end position="401"/>
    </location>
</feature>